<dbReference type="AlphaFoldDB" id="D5UGM0"/>
<proteinExistence type="predicted"/>
<dbReference type="Pfam" id="PF00563">
    <property type="entry name" value="EAL"/>
    <property type="match status" value="1"/>
</dbReference>
<dbReference type="RefSeq" id="WP_013117452.1">
    <property type="nucleotide sequence ID" value="NC_014151.1"/>
</dbReference>
<dbReference type="HOGENOM" id="CLU_096011_0_0_11"/>
<accession>D5UGM0</accession>
<reference evidence="2 3" key="1">
    <citation type="journal article" date="2010" name="Stand. Genomic Sci.">
        <title>Complete genome sequence of Cellulomonas flavigena type strain (134).</title>
        <authorList>
            <person name="Abt B."/>
            <person name="Foster B."/>
            <person name="Lapidus A."/>
            <person name="Clum A."/>
            <person name="Sun H."/>
            <person name="Pukall R."/>
            <person name="Lucas S."/>
            <person name="Glavina Del Rio T."/>
            <person name="Nolan M."/>
            <person name="Tice H."/>
            <person name="Cheng J.F."/>
            <person name="Pitluck S."/>
            <person name="Liolios K."/>
            <person name="Ivanova N."/>
            <person name="Mavromatis K."/>
            <person name="Ovchinnikova G."/>
            <person name="Pati A."/>
            <person name="Goodwin L."/>
            <person name="Chen A."/>
            <person name="Palaniappan K."/>
            <person name="Land M."/>
            <person name="Hauser L."/>
            <person name="Chang Y.J."/>
            <person name="Jeffries C.D."/>
            <person name="Rohde M."/>
            <person name="Goker M."/>
            <person name="Woyke T."/>
            <person name="Bristow J."/>
            <person name="Eisen J.A."/>
            <person name="Markowitz V."/>
            <person name="Hugenholtz P."/>
            <person name="Kyrpides N.C."/>
            <person name="Klenk H.P."/>
        </authorList>
    </citation>
    <scope>NUCLEOTIDE SEQUENCE [LARGE SCALE GENOMIC DNA]</scope>
    <source>
        <strain evidence="3">ATCC 482 / DSM 20109 / BCRC 11376 / JCM 18109 / NBRC 3775 / NCIMB 8073 / NRS 134</strain>
    </source>
</reference>
<evidence type="ECO:0000313" key="2">
    <source>
        <dbReference type="EMBL" id="ADG75118.1"/>
    </source>
</evidence>
<dbReference type="PROSITE" id="PS50883">
    <property type="entry name" value="EAL"/>
    <property type="match status" value="1"/>
</dbReference>
<gene>
    <name evidence="2" type="ordered locus">Cfla_2227</name>
</gene>
<feature type="domain" description="EAL" evidence="1">
    <location>
        <begin position="1"/>
        <end position="207"/>
    </location>
</feature>
<dbReference type="InterPro" id="IPR001633">
    <property type="entry name" value="EAL_dom"/>
</dbReference>
<dbReference type="OrthoDB" id="9804751at2"/>
<organism evidence="2 3">
    <name type="scientific">Cellulomonas flavigena (strain ATCC 482 / DSM 20109 / BCRC 11376 / JCM 18109 / NBRC 3775 / NCIMB 8073 / NRS 134)</name>
    <dbReference type="NCBI Taxonomy" id="446466"/>
    <lineage>
        <taxon>Bacteria</taxon>
        <taxon>Bacillati</taxon>
        <taxon>Actinomycetota</taxon>
        <taxon>Actinomycetes</taxon>
        <taxon>Micrococcales</taxon>
        <taxon>Cellulomonadaceae</taxon>
        <taxon>Cellulomonas</taxon>
    </lineage>
</organism>
<dbReference type="eggNOG" id="COG3434">
    <property type="taxonomic scope" value="Bacteria"/>
</dbReference>
<dbReference type="EMBL" id="CP001964">
    <property type="protein sequence ID" value="ADG75118.1"/>
    <property type="molecule type" value="Genomic_DNA"/>
</dbReference>
<evidence type="ECO:0000313" key="3">
    <source>
        <dbReference type="Proteomes" id="UP000000849"/>
    </source>
</evidence>
<dbReference type="KEGG" id="cfl:Cfla_2227"/>
<name>D5UGM0_CELFN</name>
<sequence length="207" mass="22467">MTLPGAALPPPVHVARQPIRRPSGDLLGHEYLYRSAAGRAAGVDRWSTARQDAASASVLRTLYDPRRPRAAGLVFVNVTRAFLVGDRTLPPPDGRLVLEVVESVRADAAALAGLARLRARGYRVALDDWTASSAQRAMLPHADFVKIDCRDLDRLGEAGLQEARTSGARLVAERVADDELRERCLDLRFDLLQGYVLGRPALLAAVA</sequence>
<protein>
    <submittedName>
        <fullName evidence="2">Diguanylate phosphodiesterase</fullName>
    </submittedName>
</protein>
<dbReference type="SMART" id="SM00052">
    <property type="entry name" value="EAL"/>
    <property type="match status" value="1"/>
</dbReference>
<dbReference type="InterPro" id="IPR035919">
    <property type="entry name" value="EAL_sf"/>
</dbReference>
<keyword evidence="3" id="KW-1185">Reference proteome</keyword>
<dbReference type="STRING" id="446466.Cfla_2227"/>
<evidence type="ECO:0000259" key="1">
    <source>
        <dbReference type="PROSITE" id="PS50883"/>
    </source>
</evidence>
<dbReference type="Gene3D" id="3.20.20.450">
    <property type="entry name" value="EAL domain"/>
    <property type="match status" value="1"/>
</dbReference>
<dbReference type="SUPFAM" id="SSF141868">
    <property type="entry name" value="EAL domain-like"/>
    <property type="match status" value="1"/>
</dbReference>
<dbReference type="Proteomes" id="UP000000849">
    <property type="component" value="Chromosome"/>
</dbReference>